<dbReference type="PANTHER" id="PTHR48083:SF5">
    <property type="entry name" value="NRGC PROTEIN"/>
    <property type="match status" value="1"/>
</dbReference>
<evidence type="ECO:0000259" key="4">
    <source>
        <dbReference type="Pfam" id="PF08028"/>
    </source>
</evidence>
<evidence type="ECO:0000259" key="3">
    <source>
        <dbReference type="Pfam" id="PF02771"/>
    </source>
</evidence>
<reference evidence="6" key="1">
    <citation type="journal article" date="2019" name="Int. J. Syst. Evol. Microbiol.">
        <title>The Global Catalogue of Microorganisms (GCM) 10K type strain sequencing project: providing services to taxonomists for standard genome sequencing and annotation.</title>
        <authorList>
            <consortium name="The Broad Institute Genomics Platform"/>
            <consortium name="The Broad Institute Genome Sequencing Center for Infectious Disease"/>
            <person name="Wu L."/>
            <person name="Ma J."/>
        </authorList>
    </citation>
    <scope>NUCLEOTIDE SEQUENCE [LARGE SCALE GENOMIC DNA]</scope>
    <source>
        <strain evidence="6">JCM 18324</strain>
    </source>
</reference>
<dbReference type="InterPro" id="IPR050741">
    <property type="entry name" value="Acyl-CoA_dehydrogenase"/>
</dbReference>
<dbReference type="Gene3D" id="2.40.110.10">
    <property type="entry name" value="Butyryl-CoA Dehydrogenase, subunit A, domain 2"/>
    <property type="match status" value="1"/>
</dbReference>
<accession>A0ABP9BC23</accession>
<dbReference type="SUPFAM" id="SSF47203">
    <property type="entry name" value="Acyl-CoA dehydrogenase C-terminal domain-like"/>
    <property type="match status" value="1"/>
</dbReference>
<dbReference type="InterPro" id="IPR013786">
    <property type="entry name" value="AcylCoA_DH/ox_N"/>
</dbReference>
<dbReference type="InterPro" id="IPR009100">
    <property type="entry name" value="AcylCoA_DH/oxidase_NM_dom_sf"/>
</dbReference>
<dbReference type="Proteomes" id="UP001501147">
    <property type="component" value="Unassembled WGS sequence"/>
</dbReference>
<keyword evidence="5" id="KW-0503">Monooxygenase</keyword>
<dbReference type="EMBL" id="BAABJV010000021">
    <property type="protein sequence ID" value="GAA4793397.1"/>
    <property type="molecule type" value="Genomic_DNA"/>
</dbReference>
<proteinExistence type="inferred from homology"/>
<comment type="caution">
    <text evidence="5">The sequence shown here is derived from an EMBL/GenBank/DDBJ whole genome shotgun (WGS) entry which is preliminary data.</text>
</comment>
<dbReference type="RefSeq" id="WP_345615923.1">
    <property type="nucleotide sequence ID" value="NZ_BAABJV010000021.1"/>
</dbReference>
<dbReference type="Pfam" id="PF08028">
    <property type="entry name" value="Acyl-CoA_dh_2"/>
    <property type="match status" value="1"/>
</dbReference>
<keyword evidence="6" id="KW-1185">Reference proteome</keyword>
<organism evidence="5 6">
    <name type="scientific">Streptomyces sanyensis</name>
    <dbReference type="NCBI Taxonomy" id="568869"/>
    <lineage>
        <taxon>Bacteria</taxon>
        <taxon>Bacillati</taxon>
        <taxon>Actinomycetota</taxon>
        <taxon>Actinomycetes</taxon>
        <taxon>Kitasatosporales</taxon>
        <taxon>Streptomycetaceae</taxon>
        <taxon>Streptomyces</taxon>
    </lineage>
</organism>
<dbReference type="PROSITE" id="PS00046">
    <property type="entry name" value="HISTONE_H2A"/>
    <property type="match status" value="1"/>
</dbReference>
<evidence type="ECO:0000256" key="1">
    <source>
        <dbReference type="ARBA" id="ARBA00023002"/>
    </source>
</evidence>
<dbReference type="InterPro" id="IPR036250">
    <property type="entry name" value="AcylCo_DH-like_C"/>
</dbReference>
<dbReference type="Gene3D" id="1.10.540.10">
    <property type="entry name" value="Acyl-CoA dehydrogenase/oxidase, N-terminal domain"/>
    <property type="match status" value="1"/>
</dbReference>
<name>A0ABP9BC23_9ACTN</name>
<gene>
    <name evidence="5" type="ORF">GCM10023329_52150</name>
</gene>
<dbReference type="Gene3D" id="1.20.140.10">
    <property type="entry name" value="Butyryl-CoA Dehydrogenase, subunit A, domain 3"/>
    <property type="match status" value="1"/>
</dbReference>
<dbReference type="PIRSF" id="PIRSF016578">
    <property type="entry name" value="HsaA"/>
    <property type="match status" value="1"/>
</dbReference>
<feature type="domain" description="Acyl-CoA dehydrogenase/oxidase N-terminal" evidence="3">
    <location>
        <begin position="36"/>
        <end position="107"/>
    </location>
</feature>
<evidence type="ECO:0000313" key="6">
    <source>
        <dbReference type="Proteomes" id="UP001501147"/>
    </source>
</evidence>
<dbReference type="InterPro" id="IPR032458">
    <property type="entry name" value="Histone_H2A_CS"/>
</dbReference>
<feature type="domain" description="Acyl-CoA dehydrogenase C-terminal" evidence="4">
    <location>
        <begin position="252"/>
        <end position="378"/>
    </location>
</feature>
<evidence type="ECO:0000256" key="2">
    <source>
        <dbReference type="ARBA" id="ARBA00049661"/>
    </source>
</evidence>
<keyword evidence="1" id="KW-0560">Oxidoreductase</keyword>
<dbReference type="SUPFAM" id="SSF56645">
    <property type="entry name" value="Acyl-CoA dehydrogenase NM domain-like"/>
    <property type="match status" value="1"/>
</dbReference>
<dbReference type="Pfam" id="PF02771">
    <property type="entry name" value="Acyl-CoA_dh_N"/>
    <property type="match status" value="1"/>
</dbReference>
<dbReference type="InterPro" id="IPR046373">
    <property type="entry name" value="Acyl-CoA_Oxase/DH_mid-dom_sf"/>
</dbReference>
<evidence type="ECO:0000313" key="5">
    <source>
        <dbReference type="EMBL" id="GAA4793397.1"/>
    </source>
</evidence>
<dbReference type="PANTHER" id="PTHR48083">
    <property type="entry name" value="MEDIUM-CHAIN SPECIFIC ACYL-COA DEHYDROGENASE, MITOCHONDRIAL-RELATED"/>
    <property type="match status" value="1"/>
</dbReference>
<dbReference type="InterPro" id="IPR037069">
    <property type="entry name" value="AcylCoA_DH/ox_N_sf"/>
</dbReference>
<comment type="similarity">
    <text evidence="2">Belongs to the HpaH/HsaA monooxygenase family.</text>
</comment>
<dbReference type="GO" id="GO:0004497">
    <property type="term" value="F:monooxygenase activity"/>
    <property type="evidence" value="ECO:0007669"/>
    <property type="project" value="UniProtKB-KW"/>
</dbReference>
<protein>
    <submittedName>
        <fullName evidence="5">Flavin-dependent monooxygenase</fullName>
    </submittedName>
</protein>
<dbReference type="InterPro" id="IPR013107">
    <property type="entry name" value="Acyl-CoA_DH_C"/>
</dbReference>
<sequence length="404" mass="43458">MTVTETLNPAAGAGQDAPTSAAEILARARAAAPLLRRRSEEIARGRRLPEDVVELVRGTGVFRIGMPKDWGGPELTFAEQTEVIEALSYGDSAAGWCAMIGMDTWIYAGYLDETVVKEMLANPDAITAGLIFPVGRAERVPGGYRVNGRWPFGSGVTHADWVVGGCVVHSDGKPEPGPGGAPVNWRLVMARREEFETVDTWHTTGLAGSGSMDYQATDLFVPEEHSFDFTTPRGSGPLSAPDAFLGNVPGVPLGVARAALDHVRELAADRVERATGTPWSESYRVQTVIGQAEMELTAARYAVYGTLDELWRRLESGVEPTPDQQVSSALARVNAFRTARSVVSRLSDLVGTASIYQTSPLDRWLRDLHTMCQHILAQEQIVQSAGAHLLGGTPQAPFPLGLKG</sequence>